<reference evidence="2 11" key="3">
    <citation type="journal article" date="2011" name="Virus Res.">
        <title>Complete genome sequence of virulent duck enteritis virus (DEV) strain 2085 and comparison with genome sequences of virulent and attenuated DEV strains.</title>
        <authorList>
            <person name="Wang J."/>
            <person name="Hoper D."/>
            <person name="Beer M."/>
            <person name="Osterrieder N."/>
        </authorList>
    </citation>
    <scope>NUCLEOTIDE SEQUENCE [LARGE SCALE GENOMIC DNA]</scope>
    <source>
        <strain evidence="2">2085</strain>
    </source>
</reference>
<evidence type="ECO:0000313" key="12">
    <source>
        <dbReference type="Proteomes" id="UP000180937"/>
    </source>
</evidence>
<dbReference type="EMBL" id="KJ549663">
    <property type="protein sequence ID" value="AJG04913.1"/>
    <property type="molecule type" value="Genomic_DNA"/>
</dbReference>
<evidence type="ECO:0000313" key="6">
    <source>
        <dbReference type="EMBL" id="AJG04913.1"/>
    </source>
</evidence>
<proteinExistence type="predicted"/>
<reference evidence="6" key="8">
    <citation type="journal article" date="2015" name="Arch. Virol.">
        <title>Biological properties of a duck enteritis virus attenuated via serial passaging in chick embryo fibroblasts.</title>
        <authorList>
            <person name="Yang C."/>
            <person name="Li J."/>
            <person name="Li Q."/>
            <person name="Li L."/>
            <person name="Sun M."/>
            <person name="Li H."/>
            <person name="Xia Y."/>
            <person name="Yang H."/>
            <person name="Yu K."/>
        </authorList>
    </citation>
    <scope>NUCLEOTIDE SEQUENCE</scope>
    <source>
        <strain evidence="6">CV p80</strain>
    </source>
</reference>
<dbReference type="Proteomes" id="UP000180937">
    <property type="component" value="Segment"/>
</dbReference>
<reference evidence="1" key="2">
    <citation type="submission" date="2009-07" db="EMBL/GenBank/DDBJ databases">
        <authorList>
            <person name="Li Y.F."/>
            <person name="Huang B."/>
        </authorList>
    </citation>
    <scope>NUCLEOTIDE SEQUENCE</scope>
    <source>
        <strain evidence="1">VAC</strain>
    </source>
</reference>
<evidence type="ECO:0000313" key="9">
    <source>
        <dbReference type="Proteomes" id="UP000114267"/>
    </source>
</evidence>
<evidence type="ECO:0000313" key="4">
    <source>
        <dbReference type="EMBL" id="AGS78704.1"/>
    </source>
</evidence>
<accession>C6ZD27</accession>
<name>C6ZD27_9ALPH</name>
<reference evidence="4 8" key="4">
    <citation type="journal article" date="2013" name="Genome Announc.">
        <title>Complete genome sequence of an attenuated duck enteritis virus obtained by in vitro serial passage.</title>
        <authorList>
            <person name="Yang C."/>
            <person name="Li J."/>
            <person name="Li Q."/>
            <person name="Li H."/>
            <person name="Xia Y."/>
            <person name="Guo X."/>
            <person name="Yu K."/>
            <person name="Yang H."/>
        </authorList>
    </citation>
    <scope>NUCLEOTIDE SEQUENCE [LARGE SCALE GENOMIC DNA]</scope>
    <source>
        <strain evidence="4">K</strain>
    </source>
</reference>
<dbReference type="Proteomes" id="UP000112239">
    <property type="component" value="Segment"/>
</dbReference>
<dbReference type="KEGG" id="vg:80532536"/>
<evidence type="ECO:0000313" key="1">
    <source>
        <dbReference type="EMBL" id="ACT83558.1"/>
    </source>
</evidence>
<reference evidence="7" key="7">
    <citation type="submission" date="2014-03" db="EMBL/GenBank/DDBJ databases">
        <title>Protective efficacy and genomic characteristics of a duck enteritis virus attenuated by serial passage in chick embryo fibroblast.</title>
        <authorList>
            <person name="Yang C."/>
            <person name="Li Q."/>
            <person name="Li J."/>
            <person name="Liu D."/>
            <person name="Li L."/>
            <person name="Li H."/>
            <person name="Xia Y."/>
            <person name="Yang H."/>
            <person name="Yu K."/>
        </authorList>
    </citation>
    <scope>NUCLEOTIDE SEQUENCE [LARGE SCALE GENOMIC DNA]</scope>
</reference>
<evidence type="ECO:0000313" key="7">
    <source>
        <dbReference type="Proteomes" id="UP000098628"/>
    </source>
</evidence>
<evidence type="ECO:0000313" key="3">
    <source>
        <dbReference type="EMBL" id="AGA17836.1"/>
    </source>
</evidence>
<dbReference type="EMBL" id="JQ673560">
    <property type="protein sequence ID" value="AGA17836.1"/>
    <property type="molecule type" value="Genomic_DNA"/>
</dbReference>
<dbReference type="EMBL" id="KF487736">
    <property type="protein sequence ID" value="AGS78704.1"/>
    <property type="molecule type" value="Genomic_DNA"/>
</dbReference>
<dbReference type="Proteomes" id="UP000168285">
    <property type="component" value="Segment"/>
</dbReference>
<dbReference type="KEGG" id="vg:8223371"/>
<dbReference type="Proteomes" id="UP000114267">
    <property type="component" value="Segment"/>
</dbReference>
<dbReference type="RefSeq" id="YP_003084406.1">
    <property type="nucleotide sequence ID" value="NC_013036.1"/>
</dbReference>
<dbReference type="Proteomes" id="UP000098628">
    <property type="component" value="Genome"/>
</dbReference>
<evidence type="ECO:0000313" key="5">
    <source>
        <dbReference type="EMBL" id="AGW24837.1"/>
    </source>
</evidence>
<dbReference type="Proteomes" id="UP000164963">
    <property type="component" value="Genome"/>
</dbReference>
<protein>
    <submittedName>
        <fullName evidence="1">UL17.5</fullName>
    </submittedName>
</protein>
<keyword evidence="11" id="KW-1185">Reference proteome</keyword>
<sequence length="102" mass="11602">MVCHSAHVVITYIRNHVKQFISCAFEVIKEASATFSSICRRDKNYLAISLVEKPDDSLHGIGSDEVGFVYEQQVKILTSQTLSCSSIEEKRTVNIDRPWNRI</sequence>
<reference evidence="5 9" key="5">
    <citation type="submission" date="2013-06" db="EMBL/GenBank/DDBJ databases">
        <authorList>
            <person name="Zou Z."/>
            <person name="Hu Y."/>
        </authorList>
    </citation>
    <scope>NUCLEOTIDE SEQUENCE [LARGE SCALE GENOMIC DNA]</scope>
    <source>
        <strain evidence="5">C-KCE</strain>
    </source>
</reference>
<evidence type="ECO:0000313" key="10">
    <source>
        <dbReference type="Proteomes" id="UP000164963"/>
    </source>
</evidence>
<evidence type="ECO:0000313" key="2">
    <source>
        <dbReference type="EMBL" id="AEN80108.1"/>
    </source>
</evidence>
<evidence type="ECO:0000313" key="11">
    <source>
        <dbReference type="Proteomes" id="UP000168285"/>
    </source>
</evidence>
<dbReference type="EMBL" id="EU082088">
    <property type="protein sequence ID" value="ACT83558.1"/>
    <property type="molecule type" value="Genomic_DNA"/>
</dbReference>
<evidence type="ECO:0000313" key="8">
    <source>
        <dbReference type="Proteomes" id="UP000112239"/>
    </source>
</evidence>
<dbReference type="GeneID" id="8223371"/>
<dbReference type="RefSeq" id="YP_010795360.1">
    <property type="nucleotide sequence ID" value="NC_075687.1"/>
</dbReference>
<organism evidence="1 10">
    <name type="scientific">anatid alphaherpesvirus 1</name>
    <dbReference type="NCBI Taxonomy" id="104388"/>
    <lineage>
        <taxon>Viruses</taxon>
        <taxon>Duplodnaviria</taxon>
        <taxon>Heunggongvirae</taxon>
        <taxon>Peploviricota</taxon>
        <taxon>Herviviricetes</taxon>
        <taxon>Herpesvirales</taxon>
        <taxon>Orthoherpesviridae</taxon>
        <taxon>Alphaherpesvirinae</taxon>
        <taxon>Mardivirus</taxon>
        <taxon>Mardivirus anatidalpha1</taxon>
    </lineage>
</organism>
<dbReference type="GeneID" id="80532536"/>
<dbReference type="EMBL" id="KF263690">
    <property type="protein sequence ID" value="AGW24837.1"/>
    <property type="molecule type" value="Genomic_DNA"/>
</dbReference>
<gene>
    <name evidence="1" type="primary">UL17.5</name>
    <name evidence="3" type="synonym">DEVCV46</name>
    <name evidence="4" type="synonym">ORF44</name>
    <name evidence="6" type="synonym">ORF46</name>
</gene>
<dbReference type="EMBL" id="JF999965">
    <property type="protein sequence ID" value="AEN80108.1"/>
    <property type="molecule type" value="Genomic_DNA"/>
</dbReference>
<reference evidence="1 10" key="1">
    <citation type="journal article" date="2009" name="Virology">
        <title>Molecular characterization of the genome of duck enteritis virus.</title>
        <authorList>
            <person name="Li Y."/>
            <person name="Huang B."/>
            <person name="Ma X."/>
            <person name="Wu J."/>
            <person name="Li F."/>
            <person name="Ai W."/>
            <person name="Song M."/>
            <person name="Yang H."/>
        </authorList>
    </citation>
    <scope>NUCLEOTIDE SEQUENCE [LARGE SCALE GENOMIC DNA]</scope>
    <source>
        <strain evidence="1">VAC</strain>
    </source>
</reference>
<reference evidence="3 12" key="6">
    <citation type="journal article" date="2014" name="Virus Genes">
        <title>Comparative genomic sequence analysis between a standard challenge strain and a vaccine strain of duck enteritis virus in China.</title>
        <authorList>
            <person name="Yang C."/>
            <person name="Li Q."/>
            <person name="Li J."/>
            <person name="Zhang G."/>
            <person name="Li H."/>
            <person name="Xia Y."/>
            <person name="Yang H."/>
            <person name="Yu K."/>
        </authorList>
    </citation>
    <scope>NUCLEOTIDE SEQUENCE [LARGE SCALE GENOMIC DNA]</scope>
    <source>
        <strain evidence="3">CV</strain>
    </source>
</reference>